<gene>
    <name evidence="5" type="ORF">P6N53_00660</name>
</gene>
<dbReference type="GO" id="GO:0055085">
    <property type="term" value="P:transmembrane transport"/>
    <property type="evidence" value="ECO:0007669"/>
    <property type="project" value="InterPro"/>
</dbReference>
<evidence type="ECO:0000313" key="5">
    <source>
        <dbReference type="EMBL" id="MDO7785743.1"/>
    </source>
</evidence>
<keyword evidence="6" id="KW-1185">Reference proteome</keyword>
<dbReference type="InterPro" id="IPR038404">
    <property type="entry name" value="TRAP_DctP_sf"/>
</dbReference>
<name>A0AAW7Z8S6_9FIRM</name>
<feature type="signal peptide" evidence="4">
    <location>
        <begin position="1"/>
        <end position="23"/>
    </location>
</feature>
<dbReference type="NCBIfam" id="TIGR00787">
    <property type="entry name" value="dctP"/>
    <property type="match status" value="1"/>
</dbReference>
<dbReference type="NCBIfam" id="NF037995">
    <property type="entry name" value="TRAP_S1"/>
    <property type="match status" value="1"/>
</dbReference>
<evidence type="ECO:0000256" key="1">
    <source>
        <dbReference type="ARBA" id="ARBA00009023"/>
    </source>
</evidence>
<dbReference type="PIRSF" id="PIRSF006470">
    <property type="entry name" value="DctB"/>
    <property type="match status" value="1"/>
</dbReference>
<dbReference type="CDD" id="cd13603">
    <property type="entry name" value="PBP2_TRAP_Siap_TeaA_like"/>
    <property type="match status" value="1"/>
</dbReference>
<dbReference type="GO" id="GO:0030288">
    <property type="term" value="C:outer membrane-bounded periplasmic space"/>
    <property type="evidence" value="ECO:0007669"/>
    <property type="project" value="InterPro"/>
</dbReference>
<evidence type="ECO:0000256" key="2">
    <source>
        <dbReference type="ARBA" id="ARBA00022448"/>
    </source>
</evidence>
<reference evidence="5" key="2">
    <citation type="submission" date="2023-03" db="EMBL/GenBank/DDBJ databases">
        <authorList>
            <person name="Zhang Z."/>
        </authorList>
    </citation>
    <scope>NUCLEOTIDE SEQUENCE</scope>
    <source>
        <strain evidence="5">DSA</strain>
    </source>
</reference>
<reference evidence="5" key="1">
    <citation type="journal article" date="2023" name="J. Hazard. Mater.">
        <title>Anaerobic biodegradation of pyrene and benzo[a]pyrene by a new sulfate-reducing Desulforamulus aquiferis strain DSA.</title>
        <authorList>
            <person name="Zhang Z."/>
            <person name="Sun J."/>
            <person name="Gong X."/>
            <person name="Wang C."/>
            <person name="Wang H."/>
        </authorList>
    </citation>
    <scope>NUCLEOTIDE SEQUENCE</scope>
    <source>
        <strain evidence="5">DSA</strain>
    </source>
</reference>
<dbReference type="InterPro" id="IPR018389">
    <property type="entry name" value="DctP_fam"/>
</dbReference>
<dbReference type="Gene3D" id="3.40.190.170">
    <property type="entry name" value="Bacterial extracellular solute-binding protein, family 7"/>
    <property type="match status" value="1"/>
</dbReference>
<dbReference type="Pfam" id="PF03480">
    <property type="entry name" value="DctP"/>
    <property type="match status" value="1"/>
</dbReference>
<dbReference type="Proteomes" id="UP001172911">
    <property type="component" value="Unassembled WGS sequence"/>
</dbReference>
<organism evidence="5 6">
    <name type="scientific">Desulforamulus aquiferis</name>
    <dbReference type="NCBI Taxonomy" id="1397668"/>
    <lineage>
        <taxon>Bacteria</taxon>
        <taxon>Bacillati</taxon>
        <taxon>Bacillota</taxon>
        <taxon>Clostridia</taxon>
        <taxon>Eubacteriales</taxon>
        <taxon>Peptococcaceae</taxon>
        <taxon>Desulforamulus</taxon>
    </lineage>
</organism>
<dbReference type="RefSeq" id="WP_304540336.1">
    <property type="nucleotide sequence ID" value="NZ_JARPTC010000001.1"/>
</dbReference>
<proteinExistence type="inferred from homology"/>
<sequence length="351" mass="39571">MKKIKNKILAVMVICIFALATLAGCGGAKESSEDKGQGNEETPKKIVLKLGHDHTTSSPFQKSALKFKELIEERSNGRIEVQIYPAQQLGSSREMIEGMQMGTVEMTLLPTAKFGGFDQRLTMVDLPFLFPDEDVLWKVLDGEIGNEIMSGLDDIGIKGISFYAEGFKAFTSNKEIHLPQDFKGLKIRTMEAPVIMSQYKAWGANPVPIDFAEVYNSLQQGVVDGQENPYLSIHDMKFYEVQKYMTVGDHAYLSYFMSVSKKWYDSLPEDLQKLIYDTGREVAESHKGLMAEANDGYVKNIKDSGTIVYELTPEEREAFRKASEPVYDEFKDKIGADLMDRTLKFIQENSK</sequence>
<comment type="similarity">
    <text evidence="1">Belongs to the bacterial solute-binding protein 7 family.</text>
</comment>
<keyword evidence="3 4" id="KW-0732">Signal</keyword>
<dbReference type="PANTHER" id="PTHR33376:SF7">
    <property type="entry name" value="C4-DICARBOXYLATE-BINDING PROTEIN DCTB"/>
    <property type="match status" value="1"/>
</dbReference>
<comment type="caution">
    <text evidence="5">The sequence shown here is derived from an EMBL/GenBank/DDBJ whole genome shotgun (WGS) entry which is preliminary data.</text>
</comment>
<keyword evidence="2" id="KW-0813">Transport</keyword>
<evidence type="ECO:0000256" key="4">
    <source>
        <dbReference type="SAM" id="SignalP"/>
    </source>
</evidence>
<accession>A0AAW7Z8S6</accession>
<dbReference type="AlphaFoldDB" id="A0AAW7Z8S6"/>
<evidence type="ECO:0000256" key="3">
    <source>
        <dbReference type="ARBA" id="ARBA00022729"/>
    </source>
</evidence>
<feature type="chain" id="PRO_5043409498" evidence="4">
    <location>
        <begin position="24"/>
        <end position="351"/>
    </location>
</feature>
<dbReference type="InterPro" id="IPR004682">
    <property type="entry name" value="TRAP_DctP"/>
</dbReference>
<protein>
    <submittedName>
        <fullName evidence="5">TRAP transporter substrate-binding protein</fullName>
    </submittedName>
</protein>
<dbReference type="EMBL" id="JARPTC010000001">
    <property type="protein sequence ID" value="MDO7785743.1"/>
    <property type="molecule type" value="Genomic_DNA"/>
</dbReference>
<dbReference type="PANTHER" id="PTHR33376">
    <property type="match status" value="1"/>
</dbReference>
<dbReference type="PROSITE" id="PS51257">
    <property type="entry name" value="PROKAR_LIPOPROTEIN"/>
    <property type="match status" value="1"/>
</dbReference>
<evidence type="ECO:0000313" key="6">
    <source>
        <dbReference type="Proteomes" id="UP001172911"/>
    </source>
</evidence>